<feature type="compositionally biased region" description="Acidic residues" evidence="5">
    <location>
        <begin position="87"/>
        <end position="96"/>
    </location>
</feature>
<dbReference type="Proteomes" id="UP000820818">
    <property type="component" value="Linkage Group LG4"/>
</dbReference>
<evidence type="ECO:0000313" key="7">
    <source>
        <dbReference type="EMBL" id="KAI9559586.1"/>
    </source>
</evidence>
<feature type="compositionally biased region" description="Basic and acidic residues" evidence="5">
    <location>
        <begin position="115"/>
        <end position="127"/>
    </location>
</feature>
<evidence type="ECO:0000256" key="5">
    <source>
        <dbReference type="SAM" id="MobiDB-lite"/>
    </source>
</evidence>
<accession>A0AAD5LBE2</accession>
<evidence type="ECO:0000256" key="4">
    <source>
        <dbReference type="PROSITE-ProRule" id="PRU00134"/>
    </source>
</evidence>
<dbReference type="InterPro" id="IPR002893">
    <property type="entry name" value="Znf_MYND"/>
</dbReference>
<dbReference type="PROSITE" id="PS01360">
    <property type="entry name" value="ZF_MYND_1"/>
    <property type="match status" value="1"/>
</dbReference>
<feature type="compositionally biased region" description="Polar residues" evidence="5">
    <location>
        <begin position="281"/>
        <end position="294"/>
    </location>
</feature>
<sequence>MENGNGIDSCNKAEVNSEKKAETIVVMALEEGKPTSDYGVAGDKLKMCTVDNDKDSSSNQNVESPEAVTAKENVELKDLPVEKTTNEEEEEEEEEEVKQNGDVAESANNVLTIKVEPKPIETVEEKPLSPPPEKMNVEASEEKAKEAPVEEAKQEMIEEEMQEENDKKNLGDLEMEDQQSSTSSSPSALHIHLDEEDKDESLNVDKDKETVDPSLPLISNVVSLSSIASSSSSLTPPPPTQSHHSPSTQPPSPTPSAESGNSSVRRTTLRFKRGIEISFDVDQNGQPVTVNNHETAAMPSASSEEPRQKRGRIDDEDDDDTNQPDVSELDAEATNSVLSSVQKDIRTLRFMAKQKEKEWNYILKLMKVKEELQAKLMRRREVLKITSSSSRKLQPNSSQIHTVTQTHVPPQQQSGAANLQTLINHSLNAMMGKSSGSSKSIMSSSPAMNHQQSQQLIQQQQLHHQQIQQQQLHQHQLQQQAKMNRQRPILPKPSMQIHPEVQMWSQQQNQQQPSQHHHHHHNNHNSSNQQHHHHHHHNTVVDSAVGACADSQADARNRQGTISVQSLIADYRAKHPEEIPTRGRRIRQPSRICNDPNSSSSPPPNSQPGGQEGTNMSFKDVLLQFAKMSSRQGHTNPVDMIQVGKESPGTSGNSAMAGSSGSSSAAALQSLAAARNARSSPHTAGLSAGSILQSALSGSRTNPNFAPTLAQLLTNPANEQQQQHPQQSPLGSNQPTVSIPTATASSSASSAAVAAAAAAASVASSAEVLTLSNLLATARGHVTITSERSDLANDDVTVVGGSTSGGRNVSSNNGNYLRTSGGSEVPKCQGCNERVAQFVCAGCSSQWYCSRECQVAAWEEHSEHCVG</sequence>
<evidence type="ECO:0000256" key="1">
    <source>
        <dbReference type="ARBA" id="ARBA00022723"/>
    </source>
</evidence>
<gene>
    <name evidence="7" type="ORF">GHT06_013591</name>
</gene>
<dbReference type="FunFam" id="6.10.140.2220:FF:000022">
    <property type="entry name" value="Leucine-rich repeat-containing protein"/>
    <property type="match status" value="1"/>
</dbReference>
<reference evidence="7 8" key="1">
    <citation type="submission" date="2022-05" db="EMBL/GenBank/DDBJ databases">
        <title>A multi-omics perspective on studying reproductive biology in Daphnia sinensis.</title>
        <authorList>
            <person name="Jia J."/>
        </authorList>
    </citation>
    <scope>NUCLEOTIDE SEQUENCE [LARGE SCALE GENOMIC DNA]</scope>
    <source>
        <strain evidence="7 8">WSL</strain>
    </source>
</reference>
<protein>
    <recommendedName>
        <fullName evidence="6">MYND-type domain-containing protein</fullName>
    </recommendedName>
</protein>
<keyword evidence="3" id="KW-0862">Zinc</keyword>
<keyword evidence="8" id="KW-1185">Reference proteome</keyword>
<dbReference type="GO" id="GO:0008270">
    <property type="term" value="F:zinc ion binding"/>
    <property type="evidence" value="ECO:0007669"/>
    <property type="project" value="UniProtKB-KW"/>
</dbReference>
<feature type="compositionally biased region" description="Basic and acidic residues" evidence="5">
    <location>
        <begin position="304"/>
        <end position="313"/>
    </location>
</feature>
<dbReference type="EMBL" id="WJBH02000004">
    <property type="protein sequence ID" value="KAI9559586.1"/>
    <property type="molecule type" value="Genomic_DNA"/>
</dbReference>
<feature type="domain" description="MYND-type" evidence="6">
    <location>
        <begin position="828"/>
        <end position="865"/>
    </location>
</feature>
<dbReference type="Gene3D" id="6.10.140.2220">
    <property type="match status" value="1"/>
</dbReference>
<feature type="region of interest" description="Disordered" evidence="5">
    <location>
        <begin position="633"/>
        <end position="661"/>
    </location>
</feature>
<feature type="compositionally biased region" description="Basic and acidic residues" evidence="5">
    <location>
        <begin position="72"/>
        <end position="86"/>
    </location>
</feature>
<feature type="region of interest" description="Disordered" evidence="5">
    <location>
        <begin position="430"/>
        <end position="484"/>
    </location>
</feature>
<evidence type="ECO:0000259" key="6">
    <source>
        <dbReference type="PROSITE" id="PS50865"/>
    </source>
</evidence>
<comment type="caution">
    <text evidence="7">The sequence shown here is derived from an EMBL/GenBank/DDBJ whole genome shotgun (WGS) entry which is preliminary data.</text>
</comment>
<feature type="region of interest" description="Disordered" evidence="5">
    <location>
        <begin position="502"/>
        <end position="537"/>
    </location>
</feature>
<dbReference type="AlphaFoldDB" id="A0AAD5LBE2"/>
<evidence type="ECO:0000256" key="2">
    <source>
        <dbReference type="ARBA" id="ARBA00022771"/>
    </source>
</evidence>
<dbReference type="SUPFAM" id="SSF144232">
    <property type="entry name" value="HIT/MYND zinc finger-like"/>
    <property type="match status" value="1"/>
</dbReference>
<feature type="region of interest" description="Disordered" evidence="5">
    <location>
        <begin position="50"/>
        <end position="335"/>
    </location>
</feature>
<dbReference type="Pfam" id="PF01753">
    <property type="entry name" value="zf-MYND"/>
    <property type="match status" value="1"/>
</dbReference>
<organism evidence="7 8">
    <name type="scientific">Daphnia sinensis</name>
    <dbReference type="NCBI Taxonomy" id="1820382"/>
    <lineage>
        <taxon>Eukaryota</taxon>
        <taxon>Metazoa</taxon>
        <taxon>Ecdysozoa</taxon>
        <taxon>Arthropoda</taxon>
        <taxon>Crustacea</taxon>
        <taxon>Branchiopoda</taxon>
        <taxon>Diplostraca</taxon>
        <taxon>Cladocera</taxon>
        <taxon>Anomopoda</taxon>
        <taxon>Daphniidae</taxon>
        <taxon>Daphnia</taxon>
        <taxon>Daphnia similis group</taxon>
    </lineage>
</organism>
<keyword evidence="1" id="KW-0479">Metal-binding</keyword>
<feature type="compositionally biased region" description="Low complexity" evidence="5">
    <location>
        <begin position="213"/>
        <end position="234"/>
    </location>
</feature>
<name>A0AAD5LBE2_9CRUS</name>
<feature type="compositionally biased region" description="Low complexity" evidence="5">
    <location>
        <begin position="651"/>
        <end position="661"/>
    </location>
</feature>
<dbReference type="PROSITE" id="PS50865">
    <property type="entry name" value="ZF_MYND_2"/>
    <property type="match status" value="1"/>
</dbReference>
<feature type="compositionally biased region" description="Low complexity" evidence="5">
    <location>
        <begin position="430"/>
        <end position="480"/>
    </location>
</feature>
<keyword evidence="2 4" id="KW-0863">Zinc-finger</keyword>
<feature type="region of interest" description="Disordered" evidence="5">
    <location>
        <begin position="717"/>
        <end position="742"/>
    </location>
</feature>
<feature type="compositionally biased region" description="Polar residues" evidence="5">
    <location>
        <begin position="728"/>
        <end position="740"/>
    </location>
</feature>
<feature type="compositionally biased region" description="Acidic residues" evidence="5">
    <location>
        <begin position="314"/>
        <end position="331"/>
    </location>
</feature>
<feature type="region of interest" description="Disordered" evidence="5">
    <location>
        <begin position="573"/>
        <end position="615"/>
    </location>
</feature>
<proteinExistence type="predicted"/>
<evidence type="ECO:0000256" key="3">
    <source>
        <dbReference type="ARBA" id="ARBA00022833"/>
    </source>
</evidence>
<feature type="compositionally biased region" description="Basic and acidic residues" evidence="5">
    <location>
        <begin position="191"/>
        <end position="211"/>
    </location>
</feature>
<feature type="compositionally biased region" description="Basic and acidic residues" evidence="5">
    <location>
        <begin position="140"/>
        <end position="156"/>
    </location>
</feature>
<evidence type="ECO:0000313" key="8">
    <source>
        <dbReference type="Proteomes" id="UP000820818"/>
    </source>
</evidence>
<feature type="compositionally biased region" description="Low complexity" evidence="5">
    <location>
        <begin position="505"/>
        <end position="514"/>
    </location>
</feature>